<evidence type="ECO:0000256" key="2">
    <source>
        <dbReference type="ARBA" id="ARBA00022630"/>
    </source>
</evidence>
<evidence type="ECO:0000256" key="3">
    <source>
        <dbReference type="ARBA" id="ARBA00022827"/>
    </source>
</evidence>
<organism evidence="6 7">
    <name type="scientific">Kordiimonas pumila</name>
    <dbReference type="NCBI Taxonomy" id="2161677"/>
    <lineage>
        <taxon>Bacteria</taxon>
        <taxon>Pseudomonadati</taxon>
        <taxon>Pseudomonadota</taxon>
        <taxon>Alphaproteobacteria</taxon>
        <taxon>Kordiimonadales</taxon>
        <taxon>Kordiimonadaceae</taxon>
        <taxon>Kordiimonas</taxon>
    </lineage>
</organism>
<dbReference type="SUPFAM" id="SSF160996">
    <property type="entry name" value="HI0933 insert domain-like"/>
    <property type="match status" value="1"/>
</dbReference>
<dbReference type="PANTHER" id="PTHR42887">
    <property type="entry name" value="OS12G0638800 PROTEIN"/>
    <property type="match status" value="1"/>
</dbReference>
<dbReference type="PANTHER" id="PTHR42887:SF2">
    <property type="entry name" value="OS12G0638800 PROTEIN"/>
    <property type="match status" value="1"/>
</dbReference>
<feature type="domain" description="RsdA/BaiN/AoA(So)-like Rossmann fold-like" evidence="4">
    <location>
        <begin position="5"/>
        <end position="389"/>
    </location>
</feature>
<dbReference type="EMBL" id="JBHRSL010000010">
    <property type="protein sequence ID" value="MFC3052243.1"/>
    <property type="molecule type" value="Genomic_DNA"/>
</dbReference>
<gene>
    <name evidence="6" type="ORF">ACFOKA_10040</name>
</gene>
<comment type="cofactor">
    <cofactor evidence="1">
        <name>FAD</name>
        <dbReference type="ChEBI" id="CHEBI:57692"/>
    </cofactor>
</comment>
<evidence type="ECO:0000313" key="7">
    <source>
        <dbReference type="Proteomes" id="UP001595444"/>
    </source>
</evidence>
<dbReference type="InterPro" id="IPR023166">
    <property type="entry name" value="BaiN-like_dom_sf"/>
</dbReference>
<dbReference type="SUPFAM" id="SSF51905">
    <property type="entry name" value="FAD/NAD(P)-binding domain"/>
    <property type="match status" value="1"/>
</dbReference>
<dbReference type="InterPro" id="IPR055178">
    <property type="entry name" value="RsdA/BaiN/AoA(So)-like_dom"/>
</dbReference>
<dbReference type="Gene3D" id="2.40.30.10">
    <property type="entry name" value="Translation factors"/>
    <property type="match status" value="1"/>
</dbReference>
<protein>
    <submittedName>
        <fullName evidence="6">NAD(P)/FAD-dependent oxidoreductase</fullName>
    </submittedName>
</protein>
<comment type="caution">
    <text evidence="6">The sequence shown here is derived from an EMBL/GenBank/DDBJ whole genome shotgun (WGS) entry which is preliminary data.</text>
</comment>
<evidence type="ECO:0000259" key="4">
    <source>
        <dbReference type="Pfam" id="PF03486"/>
    </source>
</evidence>
<dbReference type="InterPro" id="IPR036188">
    <property type="entry name" value="FAD/NAD-bd_sf"/>
</dbReference>
<name>A0ABV7D5D2_9PROT</name>
<sequence>MENLDVIIMGAGAAGLMCALTAGAKGKKVLVLEHTEKPGAKILISGGGRCNFTNLEVAAHNYISKNPHFAKSALSRYSPYDFMDLLAQGGATWHEKTLGQLFCNEGARKVLNILLEACAKVGVVLKVGVEVADVASVSAGYRVETSCGTFTATNLVIATGGMSIPKMGATDFGYRIARQFGLDIIEPVPALVPFVFDEATVAATKELAGVSTLCTASCGTASFRENLLFTHRGLSGPAILQISSYWQHGDTVVINLLPSIADVFSWLKDKKKARPRASVKSILVDVLPERLAVYMVGHDSGNMADYSHEKLHALAARLSAWTVKPTGTEGFKKAEVTRGGVSTDCLSSRTMEAKTQPGLYFIGECVDVTGWLGGYNFQWAWASGAAAADAL</sequence>
<dbReference type="Gene3D" id="3.50.50.60">
    <property type="entry name" value="FAD/NAD(P)-binding domain"/>
    <property type="match status" value="1"/>
</dbReference>
<dbReference type="Pfam" id="PF22780">
    <property type="entry name" value="HI0933_like_1st"/>
    <property type="match status" value="1"/>
</dbReference>
<proteinExistence type="predicted"/>
<dbReference type="InterPro" id="IPR057661">
    <property type="entry name" value="RsdA/BaiN/AoA(So)_Rossmann"/>
</dbReference>
<keyword evidence="3" id="KW-0274">FAD</keyword>
<dbReference type="Pfam" id="PF03486">
    <property type="entry name" value="HI0933_like"/>
    <property type="match status" value="1"/>
</dbReference>
<keyword evidence="2" id="KW-0285">Flavoprotein</keyword>
<reference evidence="7" key="1">
    <citation type="journal article" date="2019" name="Int. J. Syst. Evol. Microbiol.">
        <title>The Global Catalogue of Microorganisms (GCM) 10K type strain sequencing project: providing services to taxonomists for standard genome sequencing and annotation.</title>
        <authorList>
            <consortium name="The Broad Institute Genomics Platform"/>
            <consortium name="The Broad Institute Genome Sequencing Center for Infectious Disease"/>
            <person name="Wu L."/>
            <person name="Ma J."/>
        </authorList>
    </citation>
    <scope>NUCLEOTIDE SEQUENCE [LARGE SCALE GENOMIC DNA]</scope>
    <source>
        <strain evidence="7">KCTC 62164</strain>
    </source>
</reference>
<dbReference type="InterPro" id="IPR004792">
    <property type="entry name" value="BaiN-like"/>
</dbReference>
<dbReference type="Proteomes" id="UP001595444">
    <property type="component" value="Unassembled WGS sequence"/>
</dbReference>
<keyword evidence="7" id="KW-1185">Reference proteome</keyword>
<accession>A0ABV7D5D2</accession>
<evidence type="ECO:0000256" key="1">
    <source>
        <dbReference type="ARBA" id="ARBA00001974"/>
    </source>
</evidence>
<dbReference type="PRINTS" id="PR00411">
    <property type="entry name" value="PNDRDTASEI"/>
</dbReference>
<dbReference type="NCBIfam" id="TIGR00275">
    <property type="entry name" value="aminoacetone oxidase family FAD-binding enzyme"/>
    <property type="match status" value="1"/>
</dbReference>
<evidence type="ECO:0000259" key="5">
    <source>
        <dbReference type="Pfam" id="PF22780"/>
    </source>
</evidence>
<feature type="domain" description="RsdA/BaiN/AoA(So)-like insert" evidence="5">
    <location>
        <begin position="188"/>
        <end position="336"/>
    </location>
</feature>
<dbReference type="Gene3D" id="1.10.8.260">
    <property type="entry name" value="HI0933 insert domain-like"/>
    <property type="match status" value="1"/>
</dbReference>
<dbReference type="RefSeq" id="WP_194214079.1">
    <property type="nucleotide sequence ID" value="NZ_CP061205.1"/>
</dbReference>
<evidence type="ECO:0000313" key="6">
    <source>
        <dbReference type="EMBL" id="MFC3052243.1"/>
    </source>
</evidence>